<gene>
    <name evidence="1" type="ORF">PF008_g27042</name>
</gene>
<organism evidence="1 2">
    <name type="scientific">Phytophthora fragariae</name>
    <dbReference type="NCBI Taxonomy" id="53985"/>
    <lineage>
        <taxon>Eukaryota</taxon>
        <taxon>Sar</taxon>
        <taxon>Stramenopiles</taxon>
        <taxon>Oomycota</taxon>
        <taxon>Peronosporomycetes</taxon>
        <taxon>Peronosporales</taxon>
        <taxon>Peronosporaceae</taxon>
        <taxon>Phytophthora</taxon>
    </lineage>
</organism>
<reference evidence="1 2" key="1">
    <citation type="submission" date="2018-09" db="EMBL/GenBank/DDBJ databases">
        <title>Genomic investigation of the strawberry pathogen Phytophthora fragariae indicates pathogenicity is determined by transcriptional variation in three key races.</title>
        <authorList>
            <person name="Adams T.M."/>
            <person name="Armitage A.D."/>
            <person name="Sobczyk M.K."/>
            <person name="Bates H.J."/>
            <person name="Dunwell J.M."/>
            <person name="Nellist C.F."/>
            <person name="Harrison R.J."/>
        </authorList>
    </citation>
    <scope>NUCLEOTIDE SEQUENCE [LARGE SCALE GENOMIC DNA]</scope>
    <source>
        <strain evidence="1 2">NOV-77</strain>
    </source>
</reference>
<name>A0A6G0QFA2_9STRA</name>
<accession>A0A6G0QFA2</accession>
<dbReference type="AlphaFoldDB" id="A0A6G0QFA2"/>
<evidence type="ECO:0000313" key="1">
    <source>
        <dbReference type="EMBL" id="KAE9284924.1"/>
    </source>
</evidence>
<dbReference type="Proteomes" id="UP000486351">
    <property type="component" value="Unassembled WGS sequence"/>
</dbReference>
<evidence type="ECO:0000313" key="2">
    <source>
        <dbReference type="Proteomes" id="UP000486351"/>
    </source>
</evidence>
<proteinExistence type="predicted"/>
<comment type="caution">
    <text evidence="1">The sequence shown here is derived from an EMBL/GenBank/DDBJ whole genome shotgun (WGS) entry which is preliminary data.</text>
</comment>
<protein>
    <submittedName>
        <fullName evidence="1">Uncharacterized protein</fullName>
    </submittedName>
</protein>
<sequence length="60" mass="6019">MALSSTSSNWTLGVSSGVTIAAATLAESDLDGVGPLALPAGLTLLEDDPLAIFSLFLLLT</sequence>
<dbReference type="EMBL" id="QXFY01003463">
    <property type="protein sequence ID" value="KAE9284924.1"/>
    <property type="molecule type" value="Genomic_DNA"/>
</dbReference>